<gene>
    <name evidence="1" type="ORF">HNQ92_002389</name>
</gene>
<dbReference type="InterPro" id="IPR038636">
    <property type="entry name" value="Wzi_sf"/>
</dbReference>
<keyword evidence="2" id="KW-1185">Reference proteome</keyword>
<organism evidence="1 2">
    <name type="scientific">Rhabdobacter roseus</name>
    <dbReference type="NCBI Taxonomy" id="1655419"/>
    <lineage>
        <taxon>Bacteria</taxon>
        <taxon>Pseudomonadati</taxon>
        <taxon>Bacteroidota</taxon>
        <taxon>Cytophagia</taxon>
        <taxon>Cytophagales</taxon>
        <taxon>Cytophagaceae</taxon>
        <taxon>Rhabdobacter</taxon>
    </lineage>
</organism>
<evidence type="ECO:0008006" key="3">
    <source>
        <dbReference type="Google" id="ProtNLM"/>
    </source>
</evidence>
<dbReference type="RefSeq" id="WP_184174200.1">
    <property type="nucleotide sequence ID" value="NZ_JACHGF010000003.1"/>
</dbReference>
<dbReference type="EMBL" id="JACHGF010000003">
    <property type="protein sequence ID" value="MBB5284246.1"/>
    <property type="molecule type" value="Genomic_DNA"/>
</dbReference>
<dbReference type="AlphaFoldDB" id="A0A840TJ72"/>
<evidence type="ECO:0000313" key="2">
    <source>
        <dbReference type="Proteomes" id="UP000557307"/>
    </source>
</evidence>
<sequence length="495" mass="55374">MTRFLFFRAGCIFLLFFQKGQAQEIRSDSAALPELLYSVSAGTVLATTSQTPFWLRTNQFGVVPLHSPAALLGGKIQANYPTKFGSWGYGVDANALLGQRQQLVVPEAYVKMQAWKIELWGGRQRQLVGWVGDSTLTSGSYIESGNAVPMPRVQIGFPEYVPLFKGLISFKGFLAHGWFDANPVVKNHYLHQKTLYVRIGKPTWPVRLYGGGNHNVQWGGKVLIRNQYTVRDELPQDWIDYWYVITGKRIPTFGFVDPDKYDAIDRGNRIGNHLGSLDIGMDIRLRQGTLRLYRQSVYDDGSLFYLANIVDGLHGLAWTSQAEKPGFFVKNILLEYLHTVSQGGSSFSLDGGPRGQDNYFNHAQYYGWVYKGNTIGTPFIPPTSQTQDGLPDSGTLNFSNNTRVRLWHLGISGGISWISYVLKLSYSQNLGTYGRPFPPQTNQFSSLLRLTFPFNTSRLGSLEGNISLASDVGSLYRPSTAIQLGIKKSGWFTNK</sequence>
<comment type="caution">
    <text evidence="1">The sequence shown here is derived from an EMBL/GenBank/DDBJ whole genome shotgun (WGS) entry which is preliminary data.</text>
</comment>
<dbReference type="Proteomes" id="UP000557307">
    <property type="component" value="Unassembled WGS sequence"/>
</dbReference>
<proteinExistence type="predicted"/>
<name>A0A840TJ72_9BACT</name>
<reference evidence="1 2" key="1">
    <citation type="submission" date="2020-08" db="EMBL/GenBank/DDBJ databases">
        <title>Genomic Encyclopedia of Type Strains, Phase IV (KMG-IV): sequencing the most valuable type-strain genomes for metagenomic binning, comparative biology and taxonomic classification.</title>
        <authorList>
            <person name="Goeker M."/>
        </authorList>
    </citation>
    <scope>NUCLEOTIDE SEQUENCE [LARGE SCALE GENOMIC DNA]</scope>
    <source>
        <strain evidence="1 2">DSM 105074</strain>
    </source>
</reference>
<accession>A0A840TJ72</accession>
<protein>
    <recommendedName>
        <fullName evidence="3">Capsule assembly Wzi family protein</fullName>
    </recommendedName>
</protein>
<dbReference type="Gene3D" id="2.40.160.130">
    <property type="entry name" value="Capsule assembly protein Wzi"/>
    <property type="match status" value="1"/>
</dbReference>
<evidence type="ECO:0000313" key="1">
    <source>
        <dbReference type="EMBL" id="MBB5284246.1"/>
    </source>
</evidence>